<accession>A0A0A9HPD9</accession>
<dbReference type="EMBL" id="GBRH01161145">
    <property type="protein sequence ID" value="JAE36751.1"/>
    <property type="molecule type" value="Transcribed_RNA"/>
</dbReference>
<reference evidence="1" key="1">
    <citation type="submission" date="2014-09" db="EMBL/GenBank/DDBJ databases">
        <authorList>
            <person name="Magalhaes I.L.F."/>
            <person name="Oliveira U."/>
            <person name="Santos F.R."/>
            <person name="Vidigal T.H.D.A."/>
            <person name="Brescovit A.D."/>
            <person name="Santos A.J."/>
        </authorList>
    </citation>
    <scope>NUCLEOTIDE SEQUENCE</scope>
    <source>
        <tissue evidence="1">Shoot tissue taken approximately 20 cm above the soil surface</tissue>
    </source>
</reference>
<evidence type="ECO:0000313" key="1">
    <source>
        <dbReference type="EMBL" id="JAE36751.1"/>
    </source>
</evidence>
<dbReference type="AlphaFoldDB" id="A0A0A9HPD9"/>
<protein>
    <submittedName>
        <fullName evidence="1">Uncharacterized protein</fullName>
    </submittedName>
</protein>
<name>A0A0A9HPD9_ARUDO</name>
<proteinExistence type="predicted"/>
<sequence>MILLPFSNSEMRKTQKHFIYLLSRNIRD</sequence>
<reference evidence="1" key="2">
    <citation type="journal article" date="2015" name="Data Brief">
        <title>Shoot transcriptome of the giant reed, Arundo donax.</title>
        <authorList>
            <person name="Barrero R.A."/>
            <person name="Guerrero F.D."/>
            <person name="Moolhuijzen P."/>
            <person name="Goolsby J.A."/>
            <person name="Tidwell J."/>
            <person name="Bellgard S.E."/>
            <person name="Bellgard M.I."/>
        </authorList>
    </citation>
    <scope>NUCLEOTIDE SEQUENCE</scope>
    <source>
        <tissue evidence="1">Shoot tissue taken approximately 20 cm above the soil surface</tissue>
    </source>
</reference>
<organism evidence="1">
    <name type="scientific">Arundo donax</name>
    <name type="common">Giant reed</name>
    <name type="synonym">Donax arundinaceus</name>
    <dbReference type="NCBI Taxonomy" id="35708"/>
    <lineage>
        <taxon>Eukaryota</taxon>
        <taxon>Viridiplantae</taxon>
        <taxon>Streptophyta</taxon>
        <taxon>Embryophyta</taxon>
        <taxon>Tracheophyta</taxon>
        <taxon>Spermatophyta</taxon>
        <taxon>Magnoliopsida</taxon>
        <taxon>Liliopsida</taxon>
        <taxon>Poales</taxon>
        <taxon>Poaceae</taxon>
        <taxon>PACMAD clade</taxon>
        <taxon>Arundinoideae</taxon>
        <taxon>Arundineae</taxon>
        <taxon>Arundo</taxon>
    </lineage>
</organism>